<evidence type="ECO:0000313" key="2">
    <source>
        <dbReference type="Proteomes" id="UP000270342"/>
    </source>
</evidence>
<dbReference type="EMBL" id="RBZU01000003">
    <property type="protein sequence ID" value="RKP56615.1"/>
    <property type="molecule type" value="Genomic_DNA"/>
</dbReference>
<proteinExistence type="predicted"/>
<name>A0A494Y1H6_9BURK</name>
<gene>
    <name evidence="1" type="ORF">D7S86_09650</name>
</gene>
<comment type="caution">
    <text evidence="1">The sequence shown here is derived from an EMBL/GenBank/DDBJ whole genome shotgun (WGS) entry which is preliminary data.</text>
</comment>
<organism evidence="1 2">
    <name type="scientific">Pararobbsia silviterrae</name>
    <dbReference type="NCBI Taxonomy" id="1792498"/>
    <lineage>
        <taxon>Bacteria</taxon>
        <taxon>Pseudomonadati</taxon>
        <taxon>Pseudomonadota</taxon>
        <taxon>Betaproteobacteria</taxon>
        <taxon>Burkholderiales</taxon>
        <taxon>Burkholderiaceae</taxon>
        <taxon>Pararobbsia</taxon>
    </lineage>
</organism>
<keyword evidence="2" id="KW-1185">Reference proteome</keyword>
<protein>
    <submittedName>
        <fullName evidence="1">Uncharacterized protein</fullName>
    </submittedName>
</protein>
<reference evidence="1 2" key="1">
    <citation type="submission" date="2018-10" db="EMBL/GenBank/DDBJ databases">
        <title>Robbsia sp. DHC34, isolated from soil.</title>
        <authorList>
            <person name="Gao Z.-H."/>
            <person name="Qiu L.-H."/>
        </authorList>
    </citation>
    <scope>NUCLEOTIDE SEQUENCE [LARGE SCALE GENOMIC DNA]</scope>
    <source>
        <strain evidence="1 2">DHC34</strain>
    </source>
</reference>
<sequence length="84" mass="9179">MTNFSVLPQSPKISARDTELFELIEATDMMFIQLRSLAIGVQLLLHSGRVRDALAIVSIATDRMDEGSVFLNDARTLMAGGCHA</sequence>
<accession>A0A494Y1H6</accession>
<evidence type="ECO:0000313" key="1">
    <source>
        <dbReference type="EMBL" id="RKP56615.1"/>
    </source>
</evidence>
<dbReference type="AlphaFoldDB" id="A0A494Y1H6"/>
<dbReference type="Proteomes" id="UP000270342">
    <property type="component" value="Unassembled WGS sequence"/>
</dbReference>